<feature type="domain" description="Protein FecR C-terminal" evidence="3">
    <location>
        <begin position="322"/>
        <end position="389"/>
    </location>
</feature>
<reference evidence="4 5" key="1">
    <citation type="submission" date="2018-03" db="EMBL/GenBank/DDBJ databases">
        <title>Genomic Encyclopedia of Archaeal and Bacterial Type Strains, Phase II (KMG-II): from individual species to whole genera.</title>
        <authorList>
            <person name="Goeker M."/>
        </authorList>
    </citation>
    <scope>NUCLEOTIDE SEQUENCE [LARGE SCALE GENOMIC DNA]</scope>
    <source>
        <strain evidence="4 5">DSM 24859</strain>
    </source>
</reference>
<organism evidence="4 5">
    <name type="scientific">Chitinophaga niastensis</name>
    <dbReference type="NCBI Taxonomy" id="536980"/>
    <lineage>
        <taxon>Bacteria</taxon>
        <taxon>Pseudomonadati</taxon>
        <taxon>Bacteroidota</taxon>
        <taxon>Chitinophagia</taxon>
        <taxon>Chitinophagales</taxon>
        <taxon>Chitinophagaceae</taxon>
        <taxon>Chitinophaga</taxon>
    </lineage>
</organism>
<feature type="transmembrane region" description="Helical" evidence="1">
    <location>
        <begin position="79"/>
        <end position="100"/>
    </location>
</feature>
<protein>
    <submittedName>
        <fullName evidence="4">FecR family protein</fullName>
    </submittedName>
</protein>
<sequence>MDSNIDIKILEKYLDGTASPEEQQLIEAWLAEGEDHAPLFEDEDSQEAMQYRETAKAAVLEKLYETDAISKPGRNRRIILLRVAVAASIMAAIVMTATWFQHHITESHIRNPVSLKGAMPYKSRNKAVLELSGGRTIALDAIAAGQTLQDGAVTITKTANNEIEYQQVAAGQQQPVGIHKLSVPKSSQYIVVLSDGTKVWLNAGSTISFPAAFTGNSRDVAITGEAYFEVAKQVAANGGNYQPFSVATGKMSVLVLGTHFNINAYTDEPAVSTTLLEGSVQVKVNKQKIQIRPGEQAQLNNTGKLSVSQPNLEEIVAWQKGYLQFDNTPLEEVFRQIARWYDVHVVFKGGVHQGSFHGKIYPGMKLPEILRGLETNGARFTFNGTSIIVE</sequence>
<proteinExistence type="predicted"/>
<dbReference type="InterPro" id="IPR032508">
    <property type="entry name" value="FecR_C"/>
</dbReference>
<comment type="caution">
    <text evidence="4">The sequence shown here is derived from an EMBL/GenBank/DDBJ whole genome shotgun (WGS) entry which is preliminary data.</text>
</comment>
<dbReference type="PANTHER" id="PTHR30273">
    <property type="entry name" value="PERIPLASMIC SIGNAL SENSOR AND SIGMA FACTOR ACTIVATOR FECR-RELATED"/>
    <property type="match status" value="1"/>
</dbReference>
<dbReference type="GO" id="GO:0016989">
    <property type="term" value="F:sigma factor antagonist activity"/>
    <property type="evidence" value="ECO:0007669"/>
    <property type="project" value="TreeGrafter"/>
</dbReference>
<dbReference type="Pfam" id="PF04773">
    <property type="entry name" value="FecR"/>
    <property type="match status" value="1"/>
</dbReference>
<evidence type="ECO:0000259" key="3">
    <source>
        <dbReference type="Pfam" id="PF16344"/>
    </source>
</evidence>
<gene>
    <name evidence="4" type="ORF">CLV51_1021178</name>
</gene>
<dbReference type="RefSeq" id="WP_106528701.1">
    <property type="nucleotide sequence ID" value="NZ_PYAW01000002.1"/>
</dbReference>
<evidence type="ECO:0000259" key="2">
    <source>
        <dbReference type="Pfam" id="PF04773"/>
    </source>
</evidence>
<dbReference type="OrthoDB" id="1493027at2"/>
<dbReference type="Gene3D" id="3.55.50.30">
    <property type="match status" value="1"/>
</dbReference>
<evidence type="ECO:0000256" key="1">
    <source>
        <dbReference type="SAM" id="Phobius"/>
    </source>
</evidence>
<feature type="domain" description="FecR protein" evidence="2">
    <location>
        <begin position="181"/>
        <end position="281"/>
    </location>
</feature>
<dbReference type="EMBL" id="PYAW01000002">
    <property type="protein sequence ID" value="PSL48311.1"/>
    <property type="molecule type" value="Genomic_DNA"/>
</dbReference>
<keyword evidence="1" id="KW-0472">Membrane</keyword>
<dbReference type="Proteomes" id="UP000240971">
    <property type="component" value="Unassembled WGS sequence"/>
</dbReference>
<dbReference type="Gene3D" id="2.60.120.1440">
    <property type="match status" value="1"/>
</dbReference>
<keyword evidence="5" id="KW-1185">Reference proteome</keyword>
<evidence type="ECO:0000313" key="5">
    <source>
        <dbReference type="Proteomes" id="UP000240971"/>
    </source>
</evidence>
<dbReference type="Pfam" id="PF16344">
    <property type="entry name" value="FecR_C"/>
    <property type="match status" value="1"/>
</dbReference>
<dbReference type="InterPro" id="IPR006860">
    <property type="entry name" value="FecR"/>
</dbReference>
<accession>A0A2P8HQ11</accession>
<dbReference type="CDD" id="cd07177">
    <property type="entry name" value="terB_like"/>
    <property type="match status" value="1"/>
</dbReference>
<dbReference type="PANTHER" id="PTHR30273:SF2">
    <property type="entry name" value="PROTEIN FECR"/>
    <property type="match status" value="1"/>
</dbReference>
<evidence type="ECO:0000313" key="4">
    <source>
        <dbReference type="EMBL" id="PSL48311.1"/>
    </source>
</evidence>
<dbReference type="InterPro" id="IPR012373">
    <property type="entry name" value="Ferrdict_sens_TM"/>
</dbReference>
<keyword evidence="1" id="KW-0812">Transmembrane</keyword>
<name>A0A2P8HQ11_CHINA</name>
<dbReference type="AlphaFoldDB" id="A0A2P8HQ11"/>
<keyword evidence="1" id="KW-1133">Transmembrane helix</keyword>